<dbReference type="GO" id="GO:0042884">
    <property type="term" value="P:microcin transport"/>
    <property type="evidence" value="ECO:0007669"/>
    <property type="project" value="TreeGrafter"/>
</dbReference>
<reference evidence="2" key="1">
    <citation type="submission" date="2018-06" db="EMBL/GenBank/DDBJ databases">
        <authorList>
            <person name="Zhirakovskaya E."/>
        </authorList>
    </citation>
    <scope>NUCLEOTIDE SEQUENCE</scope>
</reference>
<dbReference type="PANTHER" id="PTHR30325:SF0">
    <property type="entry name" value="INNER MEMBRANE ABC TRANSPORTER PERMEASE PROTEIN YEJE"/>
    <property type="match status" value="1"/>
</dbReference>
<dbReference type="Pfam" id="PF12911">
    <property type="entry name" value="OppC_N"/>
    <property type="match status" value="1"/>
</dbReference>
<feature type="domain" description="Oligopeptide transport permease C-like N-terminal" evidence="1">
    <location>
        <begin position="8"/>
        <end position="43"/>
    </location>
</feature>
<organism evidence="2">
    <name type="scientific">hydrothermal vent metagenome</name>
    <dbReference type="NCBI Taxonomy" id="652676"/>
    <lineage>
        <taxon>unclassified sequences</taxon>
        <taxon>metagenomes</taxon>
        <taxon>ecological metagenomes</taxon>
    </lineage>
</organism>
<dbReference type="PANTHER" id="PTHR30325">
    <property type="entry name" value="MEMBRANE COMPONENT OF ABC TRANSPORTER"/>
    <property type="match status" value="1"/>
</dbReference>
<accession>A0A3B0SA44</accession>
<name>A0A3B0SA44_9ZZZZ</name>
<protein>
    <submittedName>
        <fullName evidence="2">Prephenate dehydratase-associated ABC transporter, permease protein 2</fullName>
    </submittedName>
</protein>
<gene>
    <name evidence="2" type="ORF">MNBD_ALPHA07-2372</name>
</gene>
<dbReference type="AlphaFoldDB" id="A0A3B0SA44"/>
<feature type="non-terminal residue" evidence="2">
    <location>
        <position position="132"/>
    </location>
</feature>
<evidence type="ECO:0000259" key="1">
    <source>
        <dbReference type="Pfam" id="PF12911"/>
    </source>
</evidence>
<evidence type="ECO:0000313" key="2">
    <source>
        <dbReference type="EMBL" id="VAV97776.1"/>
    </source>
</evidence>
<sequence>MKLSPLNRRRWRNFKRNRRALWSLMLFAILMAITLPAEFVANDKPILLKYRGAYYMPIFRFYPETAFGGDFETEAIYRDPEVKCLIASGGLDICFDDPEAVMADSADGVVDGDTIDKGWAIWPPIPYSYDTS</sequence>
<dbReference type="InterPro" id="IPR025966">
    <property type="entry name" value="OppC_N"/>
</dbReference>
<proteinExistence type="predicted"/>
<dbReference type="EMBL" id="UOEG01000167">
    <property type="protein sequence ID" value="VAV97776.1"/>
    <property type="molecule type" value="Genomic_DNA"/>
</dbReference>
<dbReference type="GO" id="GO:0005886">
    <property type="term" value="C:plasma membrane"/>
    <property type="evidence" value="ECO:0007669"/>
    <property type="project" value="UniProtKB-SubCell"/>
</dbReference>